<dbReference type="AlphaFoldDB" id="A0A1H1ES41"/>
<dbReference type="InterPro" id="IPR004304">
    <property type="entry name" value="FmdA_AmdA"/>
</dbReference>
<name>A0A1H1ES41_NATTX</name>
<organism evidence="1 2">
    <name type="scientific">Natronobacterium texcoconense</name>
    <dbReference type="NCBI Taxonomy" id="1095778"/>
    <lineage>
        <taxon>Archaea</taxon>
        <taxon>Methanobacteriati</taxon>
        <taxon>Methanobacteriota</taxon>
        <taxon>Stenosarchaea group</taxon>
        <taxon>Halobacteria</taxon>
        <taxon>Halobacteriales</taxon>
        <taxon>Natrialbaceae</taxon>
        <taxon>Natronobacterium</taxon>
    </lineage>
</organism>
<dbReference type="PANTHER" id="PTHR31891">
    <property type="entry name" value="FORMAMIDASE C869.04-RELATED"/>
    <property type="match status" value="1"/>
</dbReference>
<dbReference type="EMBL" id="FNLC01000002">
    <property type="protein sequence ID" value="SDQ91562.1"/>
    <property type="molecule type" value="Genomic_DNA"/>
</dbReference>
<dbReference type="SUPFAM" id="SSF141130">
    <property type="entry name" value="Acetamidase/Formamidase-like"/>
    <property type="match status" value="1"/>
</dbReference>
<dbReference type="Pfam" id="PF03069">
    <property type="entry name" value="FmdA_AmdA"/>
    <property type="match status" value="2"/>
</dbReference>
<dbReference type="PANTHER" id="PTHR31891:SF1">
    <property type="entry name" value="FORMAMIDASE C869.04-RELATED"/>
    <property type="match status" value="1"/>
</dbReference>
<evidence type="ECO:0000313" key="2">
    <source>
        <dbReference type="Proteomes" id="UP000198848"/>
    </source>
</evidence>
<gene>
    <name evidence="1" type="ORF">SAMN04489842_1680</name>
</gene>
<dbReference type="RefSeq" id="WP_090380216.1">
    <property type="nucleotide sequence ID" value="NZ_FNLC01000002.1"/>
</dbReference>
<sequence>MSIEHNTVDHRVSATDDTVHNRWNNALEPIRTIESGDVVEFECRDATNGQIEPDSTVADLADLDVEQVHTLTGPLAVEGAQPGDVLQVDVLELEHQGWGYTLVLPGEAGLGLLPEEFPEPAIHVWEFEDGAAQFVDGGASEMQREDGIEVPIHPFPGTVGVAPAEEGDHDTQPPRSVGGNLDIKQLTAGSTLYLPVAVEDALFSIGDCHAAQGDGEVCISAIEAPMSVTCRLSVRSEMDLERPQFETGGPFTPTGRDEPAFGTTGVGDDLHEAARDAVRGMVDHLHDERGLAREQAYILCSAAVDLKINQIVNAPNWTVSAYLPESIFPEERRRSHDR</sequence>
<dbReference type="Proteomes" id="UP000198848">
    <property type="component" value="Unassembled WGS sequence"/>
</dbReference>
<dbReference type="OrthoDB" id="42832at2157"/>
<dbReference type="Gene3D" id="2.60.120.580">
    <property type="entry name" value="Acetamidase/Formamidase-like domains"/>
    <property type="match status" value="2"/>
</dbReference>
<reference evidence="2" key="1">
    <citation type="submission" date="2016-10" db="EMBL/GenBank/DDBJ databases">
        <authorList>
            <person name="Varghese N."/>
            <person name="Submissions S."/>
        </authorList>
    </citation>
    <scope>NUCLEOTIDE SEQUENCE [LARGE SCALE GENOMIC DNA]</scope>
    <source>
        <strain evidence="2">DSM 24767</strain>
    </source>
</reference>
<keyword evidence="2" id="KW-1185">Reference proteome</keyword>
<protein>
    <submittedName>
        <fullName evidence="1">Acetamidase/formamidase</fullName>
    </submittedName>
</protein>
<dbReference type="STRING" id="1095778.SAMN04489842_1680"/>
<evidence type="ECO:0000313" key="1">
    <source>
        <dbReference type="EMBL" id="SDQ91562.1"/>
    </source>
</evidence>
<proteinExistence type="predicted"/>
<dbReference type="Gene3D" id="3.10.28.20">
    <property type="entry name" value="Acetamidase/Formamidase-like domains"/>
    <property type="match status" value="1"/>
</dbReference>
<accession>A0A1H1ES41</accession>
<dbReference type="GO" id="GO:0016811">
    <property type="term" value="F:hydrolase activity, acting on carbon-nitrogen (but not peptide) bonds, in linear amides"/>
    <property type="evidence" value="ECO:0007669"/>
    <property type="project" value="InterPro"/>
</dbReference>